<feature type="transmembrane region" description="Helical" evidence="2">
    <location>
        <begin position="172"/>
        <end position="192"/>
    </location>
</feature>
<dbReference type="PANTHER" id="PTHR34219">
    <property type="entry name" value="IRON-REGULATED INNER MEMBRANE PROTEIN-RELATED"/>
    <property type="match status" value="1"/>
</dbReference>
<accession>A0ABY4I4N1</accession>
<dbReference type="InterPro" id="IPR005625">
    <property type="entry name" value="PepSY-ass_TM"/>
</dbReference>
<name>A0ABY4I4N1_CHIFI</name>
<feature type="region of interest" description="Disordered" evidence="1">
    <location>
        <begin position="400"/>
        <end position="435"/>
    </location>
</feature>
<feature type="transmembrane region" description="Helical" evidence="2">
    <location>
        <begin position="372"/>
        <end position="393"/>
    </location>
</feature>
<dbReference type="EMBL" id="CP095855">
    <property type="protein sequence ID" value="UPK69686.1"/>
    <property type="molecule type" value="Genomic_DNA"/>
</dbReference>
<keyword evidence="4" id="KW-1185">Reference proteome</keyword>
<reference evidence="3 4" key="1">
    <citation type="submission" date="2022-04" db="EMBL/GenBank/DDBJ databases">
        <title>The arsenic-methylating capacity of Chitinophaga filiformis YT5 during chitin decomposition.</title>
        <authorList>
            <person name="Chen G."/>
            <person name="Liang Y."/>
        </authorList>
    </citation>
    <scope>NUCLEOTIDE SEQUENCE [LARGE SCALE GENOMIC DNA]</scope>
    <source>
        <strain evidence="3 4">YT5</strain>
    </source>
</reference>
<evidence type="ECO:0000256" key="1">
    <source>
        <dbReference type="SAM" id="MobiDB-lite"/>
    </source>
</evidence>
<proteinExistence type="predicted"/>
<dbReference type="RefSeq" id="WP_247811961.1">
    <property type="nucleotide sequence ID" value="NZ_CP095855.1"/>
</dbReference>
<gene>
    <name evidence="3" type="ORF">MYF79_00095</name>
</gene>
<dbReference type="Proteomes" id="UP000830198">
    <property type="component" value="Chromosome"/>
</dbReference>
<dbReference type="PANTHER" id="PTHR34219:SF3">
    <property type="entry name" value="BLL7967 PROTEIN"/>
    <property type="match status" value="1"/>
</dbReference>
<evidence type="ECO:0000313" key="4">
    <source>
        <dbReference type="Proteomes" id="UP000830198"/>
    </source>
</evidence>
<feature type="compositionally biased region" description="Polar residues" evidence="1">
    <location>
        <begin position="424"/>
        <end position="435"/>
    </location>
</feature>
<protein>
    <submittedName>
        <fullName evidence="3">PepSY domain-containing protein</fullName>
    </submittedName>
</protein>
<keyword evidence="2" id="KW-1133">Transmembrane helix</keyword>
<feature type="transmembrane region" description="Helical" evidence="2">
    <location>
        <begin position="26"/>
        <end position="52"/>
    </location>
</feature>
<organism evidence="3 4">
    <name type="scientific">Chitinophaga filiformis</name>
    <name type="common">Myxococcus filiformis</name>
    <name type="synonym">Flexibacter filiformis</name>
    <dbReference type="NCBI Taxonomy" id="104663"/>
    <lineage>
        <taxon>Bacteria</taxon>
        <taxon>Pseudomonadati</taxon>
        <taxon>Bacteroidota</taxon>
        <taxon>Chitinophagia</taxon>
        <taxon>Chitinophagales</taxon>
        <taxon>Chitinophagaceae</taxon>
        <taxon>Chitinophaga</taxon>
    </lineage>
</organism>
<sequence>MPETMGNDTQTNINKKGKSLGKQLNAWLHLWLGLTSGIIVLIVSITGCIFVFQKEINEWVHHDELFVTAHHTPTLPLSVLQEKAQVALGKEYPIRSVFTYRTPDRAWEFLSYAEGDENALTIFGATAYYKAAYVDPYTGNVTAVHDLKRDFFVIVKYLHWSLLLNTKYGQPIVGWATFIFVILLITGLILWWPKKWTKKTREQSFKIKWSGNFKRVNYDLHNVLGFYALLIALVLALTGMVWAFKWFQATVYVVASRSITPPQHKEVQSDTLALPPAGTNPLDVAYATAVQQFPNAKRIGVYATPNNNTATISMSAYWGKETYYDRDDLQFDQHSGKLLLHETAKDRNAGEQLIGMNYDIHVGAIAGLPGKILAFFASLICASLPVTGFLVWWNKGRKDKSSQHHRKRKQGQMGSKLYVDNKGGLTTNVPPVRNN</sequence>
<feature type="compositionally biased region" description="Basic residues" evidence="1">
    <location>
        <begin position="400"/>
        <end position="410"/>
    </location>
</feature>
<evidence type="ECO:0000256" key="2">
    <source>
        <dbReference type="SAM" id="Phobius"/>
    </source>
</evidence>
<keyword evidence="2" id="KW-0812">Transmembrane</keyword>
<feature type="transmembrane region" description="Helical" evidence="2">
    <location>
        <begin position="224"/>
        <end position="244"/>
    </location>
</feature>
<keyword evidence="2" id="KW-0472">Membrane</keyword>
<evidence type="ECO:0000313" key="3">
    <source>
        <dbReference type="EMBL" id="UPK69686.1"/>
    </source>
</evidence>
<dbReference type="Pfam" id="PF03929">
    <property type="entry name" value="PepSY_TM"/>
    <property type="match status" value="1"/>
</dbReference>